<protein>
    <submittedName>
        <fullName evidence="2">Uncharacterized protein</fullName>
    </submittedName>
</protein>
<proteinExistence type="predicted"/>
<feature type="chain" id="PRO_5032919709" evidence="1">
    <location>
        <begin position="18"/>
        <end position="177"/>
    </location>
</feature>
<dbReference type="EMBL" id="CAJNDS010002297">
    <property type="protein sequence ID" value="CAE7417408.1"/>
    <property type="molecule type" value="Genomic_DNA"/>
</dbReference>
<keyword evidence="3" id="KW-1185">Reference proteome</keyword>
<dbReference type="PANTHER" id="PTHR38564">
    <property type="entry name" value="SI:CH73-250A16.5-RELATED"/>
    <property type="match status" value="1"/>
</dbReference>
<gene>
    <name evidence="2" type="ORF">SNAT2548_LOCUS22697</name>
</gene>
<dbReference type="OrthoDB" id="5946254at2759"/>
<dbReference type="AlphaFoldDB" id="A0A812R417"/>
<evidence type="ECO:0000313" key="2">
    <source>
        <dbReference type="EMBL" id="CAE7417408.1"/>
    </source>
</evidence>
<comment type="caution">
    <text evidence="2">The sequence shown here is derived from an EMBL/GenBank/DDBJ whole genome shotgun (WGS) entry which is preliminary data.</text>
</comment>
<evidence type="ECO:0000313" key="3">
    <source>
        <dbReference type="Proteomes" id="UP000604046"/>
    </source>
</evidence>
<feature type="signal peptide" evidence="1">
    <location>
        <begin position="1"/>
        <end position="17"/>
    </location>
</feature>
<dbReference type="Proteomes" id="UP000604046">
    <property type="component" value="Unassembled WGS sequence"/>
</dbReference>
<accession>A0A812R417</accession>
<sequence length="177" mass="19102">MAGRAFVVLAIAPLVAGQSCHALDVIHAHCQVSVTAQTSCKAVQDEMVSRVASISTGAWHDPHNNGIYSLESQTDAQLEFKRVTGNKMFTDKLKFDFEDVDGTCKIHGCSQSQIPSVADFSTNYCNLRMLYCGEDEGCEPVQYSFSVKEDSVEPSWGAGKDPSACLKTAKTATTIAV</sequence>
<reference evidence="2" key="1">
    <citation type="submission" date="2021-02" db="EMBL/GenBank/DDBJ databases">
        <authorList>
            <person name="Dougan E. K."/>
            <person name="Rhodes N."/>
            <person name="Thang M."/>
            <person name="Chan C."/>
        </authorList>
    </citation>
    <scope>NUCLEOTIDE SEQUENCE</scope>
</reference>
<dbReference type="PANTHER" id="PTHR38564:SF2">
    <property type="entry name" value="WU:FC46H12 PRECURSOR"/>
    <property type="match status" value="1"/>
</dbReference>
<organism evidence="2 3">
    <name type="scientific">Symbiodinium natans</name>
    <dbReference type="NCBI Taxonomy" id="878477"/>
    <lineage>
        <taxon>Eukaryota</taxon>
        <taxon>Sar</taxon>
        <taxon>Alveolata</taxon>
        <taxon>Dinophyceae</taxon>
        <taxon>Suessiales</taxon>
        <taxon>Symbiodiniaceae</taxon>
        <taxon>Symbiodinium</taxon>
    </lineage>
</organism>
<name>A0A812R417_9DINO</name>
<evidence type="ECO:0000256" key="1">
    <source>
        <dbReference type="SAM" id="SignalP"/>
    </source>
</evidence>
<keyword evidence="1" id="KW-0732">Signal</keyword>
<dbReference type="PROSITE" id="PS51257">
    <property type="entry name" value="PROKAR_LIPOPROTEIN"/>
    <property type="match status" value="1"/>
</dbReference>